<dbReference type="AlphaFoldDB" id="A0A6M1U5V7"/>
<dbReference type="GO" id="GO:0005524">
    <property type="term" value="F:ATP binding"/>
    <property type="evidence" value="ECO:0007669"/>
    <property type="project" value="UniProtKB-KW"/>
</dbReference>
<evidence type="ECO:0000259" key="1">
    <source>
        <dbReference type="Pfam" id="PF04326"/>
    </source>
</evidence>
<dbReference type="Proteomes" id="UP000474758">
    <property type="component" value="Unassembled WGS sequence"/>
</dbReference>
<comment type="caution">
    <text evidence="2">The sequence shown here is derived from an EMBL/GenBank/DDBJ whole genome shotgun (WGS) entry which is preliminary data.</text>
</comment>
<dbReference type="InterPro" id="IPR007421">
    <property type="entry name" value="Schlafen_AlbA_2_dom"/>
</dbReference>
<dbReference type="InterPro" id="IPR038461">
    <property type="entry name" value="Schlafen_AlbA_2_dom_sf"/>
</dbReference>
<organism evidence="2 3">
    <name type="scientific">Paragemmobacter kunshanensis</name>
    <dbReference type="NCBI Taxonomy" id="2583234"/>
    <lineage>
        <taxon>Bacteria</taxon>
        <taxon>Pseudomonadati</taxon>
        <taxon>Pseudomonadota</taxon>
        <taxon>Alphaproteobacteria</taxon>
        <taxon>Rhodobacterales</taxon>
        <taxon>Paracoccaceae</taxon>
        <taxon>Paragemmobacter</taxon>
    </lineage>
</organism>
<dbReference type="Gene3D" id="3.30.950.30">
    <property type="entry name" value="Schlafen, AAA domain"/>
    <property type="match status" value="1"/>
</dbReference>
<name>A0A6M1U5V7_9RHOB</name>
<dbReference type="RefSeq" id="WP_165053928.1">
    <property type="nucleotide sequence ID" value="NZ_JAALFE010000035.1"/>
</dbReference>
<dbReference type="PANTHER" id="PTHR30595">
    <property type="entry name" value="GLPR-RELATED TRANSCRIPTIONAL REPRESSOR"/>
    <property type="match status" value="1"/>
</dbReference>
<proteinExistence type="predicted"/>
<keyword evidence="3" id="KW-1185">Reference proteome</keyword>
<protein>
    <submittedName>
        <fullName evidence="2">ATP-binding protein</fullName>
    </submittedName>
</protein>
<sequence length="486" mass="52862">MARSITDEEIGLIKALLARGERNVDIQFYFNRQDRPVNSGRISQIRNGTYGPNVPAASQADLANFLANFQAAAVGVANQDAAISTIAERAAQRFEQRADGNWYLSDGETSEQECKAEFDPKKMNPLVRAIAALANNKGGFIFLGVDNAGCQVVGLPDDKFDNTDIVRISDKVKTFLVPTPDFVKETIQIGGLNVGVLYVEKYSVPPVVVCRDSDGLEDGSILFRYPGQSAKIKFGDLHAMLRERDQASQSVLLQSAQRLADIGTDRSLIVDTNAATMETSDMKLTIDRKLADQLEFIRQGEFEEVEGAPALRLVGDVKAVDANGEALERIEGRALTADGVLQAFLTKAQVRTPLDYLNVSAQVQRQWLPMFYFLNLARATKALAIEALDGTVAVYANSKANALERLRGKRSAFSAASGQAVPILTKMIDGDFADLLGEEDDRAIARAIQSLPDGFDNFEPVYDLLLNLLDTAGTDSAKKGGVFKGL</sequence>
<dbReference type="EMBL" id="JAALFE010000035">
    <property type="protein sequence ID" value="NGQ93174.1"/>
    <property type="molecule type" value="Genomic_DNA"/>
</dbReference>
<keyword evidence="2" id="KW-0547">Nucleotide-binding</keyword>
<keyword evidence="2" id="KW-0067">ATP-binding</keyword>
<evidence type="ECO:0000313" key="2">
    <source>
        <dbReference type="EMBL" id="NGQ93174.1"/>
    </source>
</evidence>
<evidence type="ECO:0000313" key="3">
    <source>
        <dbReference type="Proteomes" id="UP000474758"/>
    </source>
</evidence>
<dbReference type="Pfam" id="PF04326">
    <property type="entry name" value="SLFN_AlbA_2"/>
    <property type="match status" value="1"/>
</dbReference>
<gene>
    <name evidence="2" type="ORF">G5V65_19990</name>
</gene>
<accession>A0A6M1U5V7</accession>
<reference evidence="2 3" key="1">
    <citation type="submission" date="2020-02" db="EMBL/GenBank/DDBJ databases">
        <title>Rhodobacter translucens sp. nov., a novel bacterium isolated from activated sludge.</title>
        <authorList>
            <person name="Liu J."/>
        </authorList>
    </citation>
    <scope>NUCLEOTIDE SEQUENCE [LARGE SCALE GENOMIC DNA]</scope>
    <source>
        <strain evidence="2 3">HX-7-19</strain>
    </source>
</reference>
<feature type="domain" description="Schlafen AlbA-2" evidence="1">
    <location>
        <begin position="108"/>
        <end position="230"/>
    </location>
</feature>
<dbReference type="PANTHER" id="PTHR30595:SF6">
    <property type="entry name" value="SCHLAFEN ALBA-2 DOMAIN-CONTAINING PROTEIN"/>
    <property type="match status" value="1"/>
</dbReference>